<reference evidence="1" key="1">
    <citation type="journal article" date="2014" name="Front. Microbiol.">
        <title>High frequency of phylogenetically diverse reductive dehalogenase-homologous genes in deep subseafloor sedimentary metagenomes.</title>
        <authorList>
            <person name="Kawai M."/>
            <person name="Futagami T."/>
            <person name="Toyoda A."/>
            <person name="Takaki Y."/>
            <person name="Nishi S."/>
            <person name="Hori S."/>
            <person name="Arai W."/>
            <person name="Tsubouchi T."/>
            <person name="Morono Y."/>
            <person name="Uchiyama I."/>
            <person name="Ito T."/>
            <person name="Fujiyama A."/>
            <person name="Inagaki F."/>
            <person name="Takami H."/>
        </authorList>
    </citation>
    <scope>NUCLEOTIDE SEQUENCE</scope>
    <source>
        <strain evidence="1">Expedition CK06-06</strain>
    </source>
</reference>
<protein>
    <submittedName>
        <fullName evidence="1">Uncharacterized protein</fullName>
    </submittedName>
</protein>
<organism evidence="1">
    <name type="scientific">marine sediment metagenome</name>
    <dbReference type="NCBI Taxonomy" id="412755"/>
    <lineage>
        <taxon>unclassified sequences</taxon>
        <taxon>metagenomes</taxon>
        <taxon>ecological metagenomes</taxon>
    </lineage>
</organism>
<sequence length="137" mass="15256">MAGSYSFDIPVPVGRTKDNPVEMELVLTDGFISFVGIQFPVGCCGLAHCRILHYRKQVWPTITEHSFASDGYVIPLCPMYDFTEPPYVLTAICWNDDDTYPHTITIWVEILPLEALIPFAGMGGMLRKFLKLVGIGG</sequence>
<comment type="caution">
    <text evidence="1">The sequence shown here is derived from an EMBL/GenBank/DDBJ whole genome shotgun (WGS) entry which is preliminary data.</text>
</comment>
<gene>
    <name evidence="1" type="ORF">S12H4_11587</name>
</gene>
<proteinExistence type="predicted"/>
<dbReference type="AlphaFoldDB" id="X1SP19"/>
<evidence type="ECO:0000313" key="1">
    <source>
        <dbReference type="EMBL" id="GAI77090.1"/>
    </source>
</evidence>
<name>X1SP19_9ZZZZ</name>
<dbReference type="EMBL" id="BARW01005246">
    <property type="protein sequence ID" value="GAI77090.1"/>
    <property type="molecule type" value="Genomic_DNA"/>
</dbReference>
<accession>X1SP19</accession>